<evidence type="ECO:0000256" key="4">
    <source>
        <dbReference type="ARBA" id="ARBA00023163"/>
    </source>
</evidence>
<keyword evidence="3 5" id="KW-0548">Nucleotidyltransferase</keyword>
<dbReference type="GO" id="GO:0003677">
    <property type="term" value="F:DNA binding"/>
    <property type="evidence" value="ECO:0007669"/>
    <property type="project" value="UniProtKB-UniRule"/>
</dbReference>
<dbReference type="GO" id="GO:0006351">
    <property type="term" value="P:DNA-templated transcription"/>
    <property type="evidence" value="ECO:0007669"/>
    <property type="project" value="UniProtKB-UniRule"/>
</dbReference>
<dbReference type="OrthoDB" id="2147503at2"/>
<dbReference type="Gene3D" id="3.10.20.730">
    <property type="entry name" value="RNAP, epsilon subunit-like"/>
    <property type="match status" value="1"/>
</dbReference>
<evidence type="ECO:0000256" key="1">
    <source>
        <dbReference type="ARBA" id="ARBA00022478"/>
    </source>
</evidence>
<evidence type="ECO:0000256" key="5">
    <source>
        <dbReference type="HAMAP-Rule" id="MF_01553"/>
    </source>
</evidence>
<protein>
    <recommendedName>
        <fullName evidence="5">DNA-directed RNA polymerase subunit epsilon</fullName>
        <shortName evidence="5">RNAP epsilon subunit</shortName>
        <ecNumber evidence="5">2.7.7.6</ecNumber>
    </recommendedName>
    <alternativeName>
        <fullName evidence="5">RNA polymerase epsilon subunit</fullName>
    </alternativeName>
    <alternativeName>
        <fullName evidence="5">Transcriptase subunit epsilon</fullName>
    </alternativeName>
</protein>
<dbReference type="AlphaFoldDB" id="A0A345BX46"/>
<sequence>MIFKVLYQPNYDEMPVREKTETLFIEAETEQDVRKKLAEDHLNIEYVQRLSDAHLEYEQKSEDFKVEKR</sequence>
<organism evidence="6 7">
    <name type="scientific">Salicibibacter kimchii</name>
    <dbReference type="NCBI Taxonomy" id="2099786"/>
    <lineage>
        <taxon>Bacteria</taxon>
        <taxon>Bacillati</taxon>
        <taxon>Bacillota</taxon>
        <taxon>Bacilli</taxon>
        <taxon>Bacillales</taxon>
        <taxon>Bacillaceae</taxon>
        <taxon>Salicibibacter</taxon>
    </lineage>
</organism>
<dbReference type="InterPro" id="IPR009907">
    <property type="entry name" value="RpoY"/>
</dbReference>
<dbReference type="NCBIfam" id="NF010188">
    <property type="entry name" value="PRK13667.1"/>
    <property type="match status" value="1"/>
</dbReference>
<dbReference type="Pfam" id="PF07288">
    <property type="entry name" value="RpoY"/>
    <property type="match status" value="1"/>
</dbReference>
<dbReference type="GO" id="GO:0003899">
    <property type="term" value="F:DNA-directed RNA polymerase activity"/>
    <property type="evidence" value="ECO:0007669"/>
    <property type="project" value="UniProtKB-UniRule"/>
</dbReference>
<evidence type="ECO:0000313" key="6">
    <source>
        <dbReference type="EMBL" id="AXF55527.1"/>
    </source>
</evidence>
<comment type="function">
    <text evidence="5">A non-essential component of RNA polymerase (RNAP).</text>
</comment>
<dbReference type="KEGG" id="rue:DT065_05495"/>
<name>A0A345BX46_9BACI</name>
<dbReference type="GO" id="GO:0000428">
    <property type="term" value="C:DNA-directed RNA polymerase complex"/>
    <property type="evidence" value="ECO:0007669"/>
    <property type="project" value="UniProtKB-KW"/>
</dbReference>
<keyword evidence="1 5" id="KW-0240">DNA-directed RNA polymerase</keyword>
<keyword evidence="4 5" id="KW-0804">Transcription</keyword>
<comment type="subunit">
    <text evidence="5">RNAP is composed of a core of 2 alpha, a beta and a beta' subunit. The core is associated with a delta subunit, and at least one of epsilon or omega. When a sigma factor is associated with the core the holoenzyme is formed, which can initiate transcription.</text>
</comment>
<proteinExistence type="inferred from homology"/>
<keyword evidence="7" id="KW-1185">Reference proteome</keyword>
<dbReference type="HAMAP" id="MF_01553">
    <property type="entry name" value="RNApol_bact_RpoY"/>
    <property type="match status" value="1"/>
</dbReference>
<reference evidence="6 7" key="1">
    <citation type="journal article" date="2018" name="J. Microbiol.">
        <title>Salicibibacter kimchii gen. nov., sp. nov., a moderately halophilic and alkalitolerant bacterium in the family Bacillaceae, isolated from kimchi.</title>
        <authorList>
            <person name="Jang J.Y."/>
            <person name="Oh Y.J."/>
            <person name="Lim S.K."/>
            <person name="Park H.K."/>
            <person name="Lee C."/>
            <person name="Kim J.Y."/>
            <person name="Lee M.A."/>
            <person name="Choi H.J."/>
        </authorList>
    </citation>
    <scope>NUCLEOTIDE SEQUENCE [LARGE SCALE GENOMIC DNA]</scope>
    <source>
        <strain evidence="6 7">NKC1-1</strain>
    </source>
</reference>
<comment type="similarity">
    <text evidence="5">Belongs to the RNA polymerase subunit epsilon family.</text>
</comment>
<dbReference type="Proteomes" id="UP000252100">
    <property type="component" value="Chromosome"/>
</dbReference>
<gene>
    <name evidence="5" type="primary">rpoY</name>
    <name evidence="6" type="ORF">DT065_05495</name>
</gene>
<comment type="catalytic activity">
    <reaction evidence="5">
        <text>RNA(n) + a ribonucleoside 5'-triphosphate = RNA(n+1) + diphosphate</text>
        <dbReference type="Rhea" id="RHEA:21248"/>
        <dbReference type="Rhea" id="RHEA-COMP:14527"/>
        <dbReference type="Rhea" id="RHEA-COMP:17342"/>
        <dbReference type="ChEBI" id="CHEBI:33019"/>
        <dbReference type="ChEBI" id="CHEBI:61557"/>
        <dbReference type="ChEBI" id="CHEBI:140395"/>
        <dbReference type="EC" id="2.7.7.6"/>
    </reaction>
</comment>
<evidence type="ECO:0000256" key="3">
    <source>
        <dbReference type="ARBA" id="ARBA00022695"/>
    </source>
</evidence>
<keyword evidence="2 5" id="KW-0808">Transferase</keyword>
<dbReference type="RefSeq" id="WP_114371573.1">
    <property type="nucleotide sequence ID" value="NZ_CP031092.1"/>
</dbReference>
<evidence type="ECO:0000256" key="2">
    <source>
        <dbReference type="ARBA" id="ARBA00022679"/>
    </source>
</evidence>
<dbReference type="EC" id="2.7.7.6" evidence="5"/>
<accession>A0A345BX46</accession>
<evidence type="ECO:0000313" key="7">
    <source>
        <dbReference type="Proteomes" id="UP000252100"/>
    </source>
</evidence>
<dbReference type="EMBL" id="CP031092">
    <property type="protein sequence ID" value="AXF55527.1"/>
    <property type="molecule type" value="Genomic_DNA"/>
</dbReference>